<evidence type="ECO:0000256" key="5">
    <source>
        <dbReference type="ARBA" id="ARBA00023136"/>
    </source>
</evidence>
<dbReference type="Proteomes" id="UP000199184">
    <property type="component" value="Unassembled WGS sequence"/>
</dbReference>
<dbReference type="PANTHER" id="PTHR30028:SF0">
    <property type="entry name" value="PROTEIN ALUMINUM SENSITIVE 3"/>
    <property type="match status" value="1"/>
</dbReference>
<protein>
    <submittedName>
        <fullName evidence="7">Putative ABC transport system permease protein</fullName>
    </submittedName>
</protein>
<dbReference type="Pfam" id="PF03649">
    <property type="entry name" value="UPF0014"/>
    <property type="match status" value="1"/>
</dbReference>
<gene>
    <name evidence="7" type="ORF">GA0061098_10696</name>
</gene>
<feature type="transmembrane region" description="Helical" evidence="6">
    <location>
        <begin position="128"/>
        <end position="151"/>
    </location>
</feature>
<dbReference type="PANTHER" id="PTHR30028">
    <property type="entry name" value="UPF0014 INNER MEMBRANE PROTEIN YBBM-RELATED"/>
    <property type="match status" value="1"/>
</dbReference>
<evidence type="ECO:0000256" key="1">
    <source>
        <dbReference type="ARBA" id="ARBA00004141"/>
    </source>
</evidence>
<comment type="similarity">
    <text evidence="2">Belongs to the UPF0014 family.</text>
</comment>
<feature type="transmembrane region" description="Helical" evidence="6">
    <location>
        <begin position="191"/>
        <end position="213"/>
    </location>
</feature>
<feature type="transmembrane region" description="Helical" evidence="6">
    <location>
        <begin position="44"/>
        <end position="61"/>
    </location>
</feature>
<dbReference type="EMBL" id="FMAI01000069">
    <property type="protein sequence ID" value="SCB56048.1"/>
    <property type="molecule type" value="Genomic_DNA"/>
</dbReference>
<dbReference type="InterPro" id="IPR005226">
    <property type="entry name" value="UPF0014_fam"/>
</dbReference>
<organism evidence="7 8">
    <name type="scientific">Bradyrhizobium shewense</name>
    <dbReference type="NCBI Taxonomy" id="1761772"/>
    <lineage>
        <taxon>Bacteria</taxon>
        <taxon>Pseudomonadati</taxon>
        <taxon>Pseudomonadota</taxon>
        <taxon>Alphaproteobacteria</taxon>
        <taxon>Hyphomicrobiales</taxon>
        <taxon>Nitrobacteraceae</taxon>
        <taxon>Bradyrhizobium</taxon>
    </lineage>
</organism>
<feature type="transmembrane region" description="Helical" evidence="6">
    <location>
        <begin position="95"/>
        <end position="116"/>
    </location>
</feature>
<proteinExistence type="inferred from homology"/>
<dbReference type="GO" id="GO:0005886">
    <property type="term" value="C:plasma membrane"/>
    <property type="evidence" value="ECO:0007669"/>
    <property type="project" value="TreeGrafter"/>
</dbReference>
<dbReference type="RefSeq" id="WP_091968065.1">
    <property type="nucleotide sequence ID" value="NZ_FMAI01000069.1"/>
</dbReference>
<keyword evidence="4 6" id="KW-1133">Transmembrane helix</keyword>
<evidence type="ECO:0000256" key="4">
    <source>
        <dbReference type="ARBA" id="ARBA00022989"/>
    </source>
</evidence>
<keyword evidence="8" id="KW-1185">Reference proteome</keyword>
<evidence type="ECO:0000256" key="2">
    <source>
        <dbReference type="ARBA" id="ARBA00005268"/>
    </source>
</evidence>
<reference evidence="8" key="1">
    <citation type="submission" date="2016-08" db="EMBL/GenBank/DDBJ databases">
        <authorList>
            <person name="Varghese N."/>
            <person name="Submissions Spin"/>
        </authorList>
    </citation>
    <scope>NUCLEOTIDE SEQUENCE [LARGE SCALE GENOMIC DNA]</scope>
    <source>
        <strain evidence="8">ERR11</strain>
    </source>
</reference>
<keyword evidence="3 6" id="KW-0812">Transmembrane</keyword>
<evidence type="ECO:0000313" key="8">
    <source>
        <dbReference type="Proteomes" id="UP000199184"/>
    </source>
</evidence>
<name>A0A1C3XUX6_9BRAD</name>
<keyword evidence="5 6" id="KW-0472">Membrane</keyword>
<feature type="transmembrane region" description="Helical" evidence="6">
    <location>
        <begin position="225"/>
        <end position="251"/>
    </location>
</feature>
<accession>A0A1C3XUX6</accession>
<sequence length="268" mass="28985">MTYIQLSYSDLVLPALLVVVDGVFSLILRLKLERQLAIATMRMVLQLVLVGYVLTFLFAAVSPLWTALAALIMVIFASREIVARQKRRLQGVWKYGLGVGCTLLAAGTVTMFALLTELRPDPWYHPRYALPLLGMMLGNTMTGISLGLDVLTNSLMRERAGVEACLALGGTRHQALLPVIRDALRSGFMPIMNSMAAIGLVSLPGMMTGQILAGVEPVDAVKYQLLIMFLIAGGTGLGTLAAVLGGARLLTDHRHRLRLDRIDAGKSA</sequence>
<feature type="transmembrane region" description="Helical" evidence="6">
    <location>
        <begin position="12"/>
        <end position="32"/>
    </location>
</feature>
<evidence type="ECO:0000256" key="6">
    <source>
        <dbReference type="SAM" id="Phobius"/>
    </source>
</evidence>
<evidence type="ECO:0000313" key="7">
    <source>
        <dbReference type="EMBL" id="SCB56048.1"/>
    </source>
</evidence>
<evidence type="ECO:0000256" key="3">
    <source>
        <dbReference type="ARBA" id="ARBA00022692"/>
    </source>
</evidence>
<comment type="subcellular location">
    <subcellularLocation>
        <location evidence="1">Membrane</location>
        <topology evidence="1">Multi-pass membrane protein</topology>
    </subcellularLocation>
</comment>
<dbReference type="AlphaFoldDB" id="A0A1C3XUX6"/>